<dbReference type="InterPro" id="IPR036425">
    <property type="entry name" value="MoaB/Mog-like_dom_sf"/>
</dbReference>
<sequence>MSARAGIVVTGTEVLTGRVQDRNGPWIADRLLELGVELAHITICGDRPADIEAQLRFMAAEGVDLVVTSGGLGPTADDMTVATVARFCGRELVLDEALEETIAGILRRLMGGRHGVDFEAVMAANRKQAMVPEGAHVLSPVGTAPGVVVPGSPTVLVLPGPPRELQPMWRTAVDDDAFSAAIAGRTVYRQETIRMFGLPESGLAETLREAEQSVRGFDRLEITTCLRRGELEIVTRYEPDAADSYAALLDVLRDKHGRELFSIDGALVDDQVAALLAGRTIATAESCTAGLVAARLTDRPGSSDYVAGGVVSYSNDAKVNLLGVDAALIEAHGAVSEPVAEAMAAGALRRFDADTAVAITGIAGPGGGSEEKPVGTVCFCIALGDGRIHTRTLVLPGNRSDIRERSTTVALHMLRHALTEAAS</sequence>
<dbReference type="RefSeq" id="WP_255062780.1">
    <property type="nucleotide sequence ID" value="NZ_JANDBD010000010.1"/>
</dbReference>
<organism evidence="3 4">
    <name type="scientific">Mycolicibacterium arenosum</name>
    <dbReference type="NCBI Taxonomy" id="2952157"/>
    <lineage>
        <taxon>Bacteria</taxon>
        <taxon>Bacillati</taxon>
        <taxon>Actinomycetota</taxon>
        <taxon>Actinomycetes</taxon>
        <taxon>Mycobacteriales</taxon>
        <taxon>Mycobacteriaceae</taxon>
        <taxon>Mycolicibacterium</taxon>
    </lineage>
</organism>
<dbReference type="EMBL" id="JANDBD010000010">
    <property type="protein sequence ID" value="MCP9275039.1"/>
    <property type="molecule type" value="Genomic_DNA"/>
</dbReference>
<evidence type="ECO:0000259" key="2">
    <source>
        <dbReference type="SMART" id="SM00852"/>
    </source>
</evidence>
<evidence type="ECO:0000313" key="3">
    <source>
        <dbReference type="EMBL" id="MCP9275039.1"/>
    </source>
</evidence>
<dbReference type="InterPro" id="IPR001453">
    <property type="entry name" value="MoaB/Mog_dom"/>
</dbReference>
<dbReference type="PIRSF" id="PIRSF006728">
    <property type="entry name" value="CinA"/>
    <property type="match status" value="1"/>
</dbReference>
<feature type="domain" description="MoaB/Mog" evidence="2">
    <location>
        <begin position="6"/>
        <end position="180"/>
    </location>
</feature>
<dbReference type="InterPro" id="IPR008136">
    <property type="entry name" value="CinA_C"/>
</dbReference>
<dbReference type="Gene3D" id="3.40.980.10">
    <property type="entry name" value="MoaB/Mog-like domain"/>
    <property type="match status" value="1"/>
</dbReference>
<dbReference type="Gene3D" id="3.90.950.20">
    <property type="entry name" value="CinA-like"/>
    <property type="match status" value="1"/>
</dbReference>
<accession>A0ABT1M9X2</accession>
<gene>
    <name evidence="3" type="ORF">NM203_22885</name>
</gene>
<dbReference type="NCBIfam" id="NF001813">
    <property type="entry name" value="PRK00549.1"/>
    <property type="match status" value="1"/>
</dbReference>
<dbReference type="SUPFAM" id="SSF142433">
    <property type="entry name" value="CinA-like"/>
    <property type="match status" value="1"/>
</dbReference>
<dbReference type="PANTHER" id="PTHR13939">
    <property type="entry name" value="NICOTINAMIDE-NUCLEOTIDE AMIDOHYDROLASE PNCC"/>
    <property type="match status" value="1"/>
</dbReference>
<dbReference type="InterPro" id="IPR008135">
    <property type="entry name" value="Competence-induced_CinA"/>
</dbReference>
<name>A0ABT1M9X2_9MYCO</name>
<dbReference type="PANTHER" id="PTHR13939:SF0">
    <property type="entry name" value="NMN AMIDOHYDROLASE-LIKE PROTEIN YFAY"/>
    <property type="match status" value="1"/>
</dbReference>
<comment type="caution">
    <text evidence="3">The sequence shown here is derived from an EMBL/GenBank/DDBJ whole genome shotgun (WGS) entry which is preliminary data.</text>
</comment>
<dbReference type="CDD" id="cd00885">
    <property type="entry name" value="cinA"/>
    <property type="match status" value="1"/>
</dbReference>
<comment type="similarity">
    <text evidence="1">Belongs to the CinA family.</text>
</comment>
<dbReference type="Pfam" id="PF02464">
    <property type="entry name" value="CinA"/>
    <property type="match status" value="1"/>
</dbReference>
<dbReference type="Pfam" id="PF00994">
    <property type="entry name" value="MoCF_biosynth"/>
    <property type="match status" value="1"/>
</dbReference>
<dbReference type="InterPro" id="IPR050101">
    <property type="entry name" value="CinA"/>
</dbReference>
<dbReference type="InterPro" id="IPR036653">
    <property type="entry name" value="CinA-like_C"/>
</dbReference>
<reference evidence="3 4" key="1">
    <citation type="submission" date="2022-06" db="EMBL/GenBank/DDBJ databases">
        <title>Mycolicibacterium sp. CAU 1645 isolated from seawater.</title>
        <authorList>
            <person name="Kim W."/>
        </authorList>
    </citation>
    <scope>NUCLEOTIDE SEQUENCE [LARGE SCALE GENOMIC DNA]</scope>
    <source>
        <strain evidence="3 4">CAU 1645</strain>
    </source>
</reference>
<proteinExistence type="inferred from homology"/>
<dbReference type="SUPFAM" id="SSF53218">
    <property type="entry name" value="Molybdenum cofactor biosynthesis proteins"/>
    <property type="match status" value="1"/>
</dbReference>
<dbReference type="Proteomes" id="UP001651690">
    <property type="component" value="Unassembled WGS sequence"/>
</dbReference>
<dbReference type="NCBIfam" id="TIGR00200">
    <property type="entry name" value="cinA_nterm"/>
    <property type="match status" value="1"/>
</dbReference>
<dbReference type="NCBIfam" id="TIGR00199">
    <property type="entry name" value="PncC_domain"/>
    <property type="match status" value="1"/>
</dbReference>
<protein>
    <recommendedName>
        <fullName evidence="1">CinA-like protein</fullName>
    </recommendedName>
</protein>
<dbReference type="HAMAP" id="MF_00226_B">
    <property type="entry name" value="CinA_B"/>
    <property type="match status" value="1"/>
</dbReference>
<evidence type="ECO:0000313" key="4">
    <source>
        <dbReference type="Proteomes" id="UP001651690"/>
    </source>
</evidence>
<dbReference type="SMART" id="SM00852">
    <property type="entry name" value="MoCF_biosynth"/>
    <property type="match status" value="1"/>
</dbReference>
<evidence type="ECO:0000256" key="1">
    <source>
        <dbReference type="HAMAP-Rule" id="MF_00226"/>
    </source>
</evidence>
<keyword evidence="4" id="KW-1185">Reference proteome</keyword>